<comment type="caution">
    <text evidence="1">The sequence shown here is derived from an EMBL/GenBank/DDBJ whole genome shotgun (WGS) entry which is preliminary data.</text>
</comment>
<dbReference type="AlphaFoldDB" id="A0A0A5HZZ9"/>
<evidence type="ECO:0000313" key="1">
    <source>
        <dbReference type="EMBL" id="KGY09096.1"/>
    </source>
</evidence>
<reference evidence="1 2" key="1">
    <citation type="submission" date="2014-10" db="EMBL/GenBank/DDBJ databases">
        <title>Genome sequencing of Vibrio sinaloensis T08.</title>
        <authorList>
            <person name="Chan K.-G."/>
            <person name="Mohamad N.I."/>
        </authorList>
    </citation>
    <scope>NUCLEOTIDE SEQUENCE [LARGE SCALE GENOMIC DNA]</scope>
    <source>
        <strain evidence="1 2">T08</strain>
    </source>
</reference>
<sequence>MLHLNHSLSAPKPKPNRIDLAVNLLPERKMFENTNFINKKTTLIYQNDARTLIFEDCLFSN</sequence>
<name>A0A0A5HZZ9_PHOS4</name>
<dbReference type="EMBL" id="JRWP01000008">
    <property type="protein sequence ID" value="KGY09096.1"/>
    <property type="molecule type" value="Genomic_DNA"/>
</dbReference>
<organism evidence="1 2">
    <name type="scientific">Photobacterium sp. (strain ATCC 43367)</name>
    <dbReference type="NCBI Taxonomy" id="379097"/>
    <lineage>
        <taxon>Bacteria</taxon>
        <taxon>Pseudomonadati</taxon>
        <taxon>Pseudomonadota</taxon>
        <taxon>Gammaproteobacteria</taxon>
        <taxon>Vibrionales</taxon>
        <taxon>Vibrionaceae</taxon>
        <taxon>Vibrio</taxon>
        <taxon>Vibrio oreintalis group</taxon>
    </lineage>
</organism>
<evidence type="ECO:0000313" key="2">
    <source>
        <dbReference type="Proteomes" id="UP000030451"/>
    </source>
</evidence>
<dbReference type="Proteomes" id="UP000030451">
    <property type="component" value="Unassembled WGS sequence"/>
</dbReference>
<proteinExistence type="predicted"/>
<dbReference type="STRING" id="379097.SE23_01570"/>
<accession>A0A0A5HZZ9</accession>
<gene>
    <name evidence="1" type="ORF">NM06_07480</name>
</gene>
<protein>
    <submittedName>
        <fullName evidence="1">Uncharacterized protein</fullName>
    </submittedName>
</protein>